<organism evidence="2 3">
    <name type="scientific">Heyndrickxia coagulans</name>
    <name type="common">Weizmannia coagulans</name>
    <dbReference type="NCBI Taxonomy" id="1398"/>
    <lineage>
        <taxon>Bacteria</taxon>
        <taxon>Bacillati</taxon>
        <taxon>Bacillota</taxon>
        <taxon>Bacilli</taxon>
        <taxon>Bacillales</taxon>
        <taxon>Bacillaceae</taxon>
        <taxon>Heyndrickxia</taxon>
    </lineage>
</organism>
<feature type="signal peptide" evidence="1">
    <location>
        <begin position="1"/>
        <end position="25"/>
    </location>
</feature>
<evidence type="ECO:0000256" key="1">
    <source>
        <dbReference type="SAM" id="SignalP"/>
    </source>
</evidence>
<comment type="caution">
    <text evidence="2">The sequence shown here is derived from an EMBL/GenBank/DDBJ whole genome shotgun (WGS) entry which is preliminary data.</text>
</comment>
<dbReference type="AlphaFoldDB" id="A0A150JUI8"/>
<name>A0A150JUI8_HEYCO</name>
<dbReference type="EMBL" id="LQYI01000157">
    <property type="protein sequence ID" value="KYC60876.1"/>
    <property type="molecule type" value="Genomic_DNA"/>
</dbReference>
<proteinExistence type="predicted"/>
<sequence>MKRILAVVLIFSLFCFSLGSLSTKAATTEKDSIKTASELQNKLTSYLKTANPKTDGEVEKVVSDFYKDNNVDKKITSSFDNTGLPNIEYSEGTSENNAINIDKYIDENVDKGNFVEKKVNDNVSVIFTNSPVYFIESTEETLTLPNTNKNGVMRLAASRYKNTKTVTHRYTAKSWVGLTLFKLGVKGYFSYNGSKVKPHLNDAWYTRGTLSIWQVSGWHKGTYTKGSNYAEVYGRGNFHYGFEVKGVGLVIQDKYFKVYLSSNAKGKVSKHTTIR</sequence>
<gene>
    <name evidence="2" type="ORF">B4099_3791</name>
</gene>
<dbReference type="PATRIC" id="fig|1398.25.peg.1439"/>
<accession>A0A150JUI8</accession>
<dbReference type="Proteomes" id="UP000075304">
    <property type="component" value="Unassembled WGS sequence"/>
</dbReference>
<protein>
    <submittedName>
        <fullName evidence="2">Uncharacterized protein</fullName>
    </submittedName>
</protein>
<feature type="chain" id="PRO_5007563551" evidence="1">
    <location>
        <begin position="26"/>
        <end position="275"/>
    </location>
</feature>
<reference evidence="2 3" key="1">
    <citation type="submission" date="2016-01" db="EMBL/GenBank/DDBJ databases">
        <title>Genome Sequences of Twelve Sporeforming Bacillus Species Isolated from Foods.</title>
        <authorList>
            <person name="Berendsen E.M."/>
            <person name="Wells-Bennik M.H."/>
            <person name="Krawcyk A.O."/>
            <person name="De Jong A."/>
            <person name="Holsappel S."/>
            <person name="Eijlander R.T."/>
            <person name="Kuipers O.P."/>
        </authorList>
    </citation>
    <scope>NUCLEOTIDE SEQUENCE [LARGE SCALE GENOMIC DNA]</scope>
    <source>
        <strain evidence="2 3">B4099</strain>
    </source>
</reference>
<evidence type="ECO:0000313" key="3">
    <source>
        <dbReference type="Proteomes" id="UP000075304"/>
    </source>
</evidence>
<dbReference type="RefSeq" id="WP_061575809.1">
    <property type="nucleotide sequence ID" value="NZ_LQYI01000157.1"/>
</dbReference>
<evidence type="ECO:0000313" key="2">
    <source>
        <dbReference type="EMBL" id="KYC60876.1"/>
    </source>
</evidence>
<keyword evidence="1" id="KW-0732">Signal</keyword>